<reference evidence="9 10" key="1">
    <citation type="submission" date="2020-08" db="EMBL/GenBank/DDBJ databases">
        <title>Sequencing the genomes of 1000 actinobacteria strains.</title>
        <authorList>
            <person name="Klenk H.-P."/>
        </authorList>
    </citation>
    <scope>NUCLEOTIDE SEQUENCE [LARGE SCALE GENOMIC DNA]</scope>
    <source>
        <strain evidence="9 10">DSM 28238</strain>
    </source>
</reference>
<feature type="transmembrane region" description="Helical" evidence="7">
    <location>
        <begin position="9"/>
        <end position="29"/>
    </location>
</feature>
<keyword evidence="3" id="KW-1003">Cell membrane</keyword>
<proteinExistence type="inferred from homology"/>
<dbReference type="AlphaFoldDB" id="A0A7W5TQP5"/>
<dbReference type="EMBL" id="JACIBT010000005">
    <property type="protein sequence ID" value="MBB3667980.1"/>
    <property type="molecule type" value="Genomic_DNA"/>
</dbReference>
<feature type="domain" description="VTT" evidence="8">
    <location>
        <begin position="29"/>
        <end position="155"/>
    </location>
</feature>
<name>A0A7W5TQP5_9MICC</name>
<dbReference type="Proteomes" id="UP000547528">
    <property type="component" value="Unassembled WGS sequence"/>
</dbReference>
<feature type="transmembrane region" description="Helical" evidence="7">
    <location>
        <begin position="49"/>
        <end position="71"/>
    </location>
</feature>
<organism evidence="9 10">
    <name type="scientific">Garicola koreensis</name>
    <dbReference type="NCBI Taxonomy" id="1262554"/>
    <lineage>
        <taxon>Bacteria</taxon>
        <taxon>Bacillati</taxon>
        <taxon>Actinomycetota</taxon>
        <taxon>Actinomycetes</taxon>
        <taxon>Micrococcales</taxon>
        <taxon>Micrococcaceae</taxon>
        <taxon>Garicola</taxon>
    </lineage>
</organism>
<sequence>MIDLLEDWGLWFLPVQALAVALTAFVPPLPSEVMVIASGAMAADQLLPIAWVIAATVTGCLVGDVGLYMLFRYRFLRVLYRWRWGRQLHRLVLRTALRAGRANTWVGLLLIRWIPGGRTTSMVTAGMMRMQWSRLILLAVLGAVIWSLWLVGLGYVTGSTTGLSLVANILIGLAVGTLVGSAFAFMTTRRRRARTQV</sequence>
<dbReference type="GO" id="GO:0005886">
    <property type="term" value="C:plasma membrane"/>
    <property type="evidence" value="ECO:0007669"/>
    <property type="project" value="UniProtKB-SubCell"/>
</dbReference>
<dbReference type="RefSeq" id="WP_183358391.1">
    <property type="nucleotide sequence ID" value="NZ_BAABKR010000011.1"/>
</dbReference>
<evidence type="ECO:0000256" key="7">
    <source>
        <dbReference type="SAM" id="Phobius"/>
    </source>
</evidence>
<comment type="caution">
    <text evidence="9">The sequence shown here is derived from an EMBL/GenBank/DDBJ whole genome shotgun (WGS) entry which is preliminary data.</text>
</comment>
<feature type="transmembrane region" description="Helical" evidence="7">
    <location>
        <begin position="162"/>
        <end position="186"/>
    </location>
</feature>
<accession>A0A7W5TQP5</accession>
<evidence type="ECO:0000259" key="8">
    <source>
        <dbReference type="Pfam" id="PF09335"/>
    </source>
</evidence>
<dbReference type="InterPro" id="IPR051311">
    <property type="entry name" value="DedA_domain"/>
</dbReference>
<gene>
    <name evidence="9" type="ORF">FHX47_001603</name>
</gene>
<evidence type="ECO:0000256" key="4">
    <source>
        <dbReference type="ARBA" id="ARBA00022692"/>
    </source>
</evidence>
<evidence type="ECO:0000256" key="1">
    <source>
        <dbReference type="ARBA" id="ARBA00004651"/>
    </source>
</evidence>
<keyword evidence="4 7" id="KW-0812">Transmembrane</keyword>
<evidence type="ECO:0000256" key="5">
    <source>
        <dbReference type="ARBA" id="ARBA00022989"/>
    </source>
</evidence>
<dbReference type="PANTHER" id="PTHR42709:SF6">
    <property type="entry name" value="UNDECAPRENYL PHOSPHATE TRANSPORTER A"/>
    <property type="match status" value="1"/>
</dbReference>
<feature type="transmembrane region" description="Helical" evidence="7">
    <location>
        <begin position="135"/>
        <end position="156"/>
    </location>
</feature>
<dbReference type="PANTHER" id="PTHR42709">
    <property type="entry name" value="ALKALINE PHOSPHATASE LIKE PROTEIN"/>
    <property type="match status" value="1"/>
</dbReference>
<comment type="similarity">
    <text evidence="2">Belongs to the DedA family.</text>
</comment>
<keyword evidence="6 7" id="KW-0472">Membrane</keyword>
<evidence type="ECO:0000256" key="6">
    <source>
        <dbReference type="ARBA" id="ARBA00023136"/>
    </source>
</evidence>
<dbReference type="InterPro" id="IPR032816">
    <property type="entry name" value="VTT_dom"/>
</dbReference>
<keyword evidence="10" id="KW-1185">Reference proteome</keyword>
<protein>
    <submittedName>
        <fullName evidence="9">Membrane protein DedA with SNARE-associated domain</fullName>
    </submittedName>
</protein>
<comment type="subcellular location">
    <subcellularLocation>
        <location evidence="1">Cell membrane</location>
        <topology evidence="1">Multi-pass membrane protein</topology>
    </subcellularLocation>
</comment>
<keyword evidence="5 7" id="KW-1133">Transmembrane helix</keyword>
<evidence type="ECO:0000313" key="10">
    <source>
        <dbReference type="Proteomes" id="UP000547528"/>
    </source>
</evidence>
<evidence type="ECO:0000256" key="2">
    <source>
        <dbReference type="ARBA" id="ARBA00010792"/>
    </source>
</evidence>
<dbReference type="Pfam" id="PF09335">
    <property type="entry name" value="VTT_dom"/>
    <property type="match status" value="1"/>
</dbReference>
<evidence type="ECO:0000313" key="9">
    <source>
        <dbReference type="EMBL" id="MBB3667980.1"/>
    </source>
</evidence>
<evidence type="ECO:0000256" key="3">
    <source>
        <dbReference type="ARBA" id="ARBA00022475"/>
    </source>
</evidence>